<protein>
    <submittedName>
        <fullName evidence="2">Uncharacterized protein</fullName>
    </submittedName>
</protein>
<dbReference type="Proteomes" id="UP000054466">
    <property type="component" value="Unassembled WGS sequence"/>
</dbReference>
<feature type="chain" id="PRO_5002255814" evidence="1">
    <location>
        <begin position="22"/>
        <end position="275"/>
    </location>
</feature>
<feature type="signal peptide" evidence="1">
    <location>
        <begin position="1"/>
        <end position="21"/>
    </location>
</feature>
<sequence length="275" mass="30654">MRVSKALFAAMPLLATVTGSAIPSLETRQTGWPACQQTLSCTFDQIQSSTMQERLTFVQYMESQWFGPLNSADQFRAIEGVITFFISKNLGAPNSWISYVDTGIVEAIQRGGAMALGLSTDTGGNPGTTLWRDFFIAMRDGTFATRQDHDYAWGEAEATATEWSKADKADVLASAPATQQELNWYEFTVLFRWILRHEPETILLLTPIFLFEADNFVYWLTDVTRSEPTICGSQAAWAISGTFSFTLDSIIEFPENVVDLLTAIYDCGSDFFENS</sequence>
<evidence type="ECO:0000313" key="3">
    <source>
        <dbReference type="Proteomes" id="UP000054466"/>
    </source>
</evidence>
<proteinExistence type="predicted"/>
<keyword evidence="1" id="KW-0732">Signal</keyword>
<dbReference type="AlphaFoldDB" id="A0A0D2DFU4"/>
<organism evidence="2 3">
    <name type="scientific">Cladophialophora immunda</name>
    <dbReference type="NCBI Taxonomy" id="569365"/>
    <lineage>
        <taxon>Eukaryota</taxon>
        <taxon>Fungi</taxon>
        <taxon>Dikarya</taxon>
        <taxon>Ascomycota</taxon>
        <taxon>Pezizomycotina</taxon>
        <taxon>Eurotiomycetes</taxon>
        <taxon>Chaetothyriomycetidae</taxon>
        <taxon>Chaetothyriales</taxon>
        <taxon>Herpotrichiellaceae</taxon>
        <taxon>Cladophialophora</taxon>
    </lineage>
</organism>
<accession>A0A0D2DFU4</accession>
<evidence type="ECO:0000313" key="2">
    <source>
        <dbReference type="EMBL" id="KIW34549.1"/>
    </source>
</evidence>
<reference evidence="2 3" key="1">
    <citation type="submission" date="2015-01" db="EMBL/GenBank/DDBJ databases">
        <title>The Genome Sequence of Cladophialophora immunda CBS83496.</title>
        <authorList>
            <consortium name="The Broad Institute Genomics Platform"/>
            <person name="Cuomo C."/>
            <person name="de Hoog S."/>
            <person name="Gorbushina A."/>
            <person name="Stielow B."/>
            <person name="Teixiera M."/>
            <person name="Abouelleil A."/>
            <person name="Chapman S.B."/>
            <person name="Priest M."/>
            <person name="Young S.K."/>
            <person name="Wortman J."/>
            <person name="Nusbaum C."/>
            <person name="Birren B."/>
        </authorList>
    </citation>
    <scope>NUCLEOTIDE SEQUENCE [LARGE SCALE GENOMIC DNA]</scope>
    <source>
        <strain evidence="2 3">CBS 83496</strain>
    </source>
</reference>
<dbReference type="EMBL" id="KN847040">
    <property type="protein sequence ID" value="KIW34549.1"/>
    <property type="molecule type" value="Genomic_DNA"/>
</dbReference>
<name>A0A0D2DFU4_9EURO</name>
<dbReference type="RefSeq" id="XP_016254765.1">
    <property type="nucleotide sequence ID" value="XM_016387837.1"/>
</dbReference>
<gene>
    <name evidence="2" type="ORF">PV07_01326</name>
</gene>
<dbReference type="VEuPathDB" id="FungiDB:PV07_01326"/>
<dbReference type="OrthoDB" id="3764165at2759"/>
<dbReference type="GeneID" id="27340520"/>
<evidence type="ECO:0000256" key="1">
    <source>
        <dbReference type="SAM" id="SignalP"/>
    </source>
</evidence>
<dbReference type="HOGENOM" id="CLU_947306_0_0_1"/>
<keyword evidence="3" id="KW-1185">Reference proteome</keyword>